<feature type="transmembrane region" description="Helical" evidence="6">
    <location>
        <begin position="302"/>
        <end position="320"/>
    </location>
</feature>
<evidence type="ECO:0000256" key="6">
    <source>
        <dbReference type="SAM" id="Phobius"/>
    </source>
</evidence>
<keyword evidence="9" id="KW-1185">Reference proteome</keyword>
<sequence>MENHTPSSYALNPMSPIAESIPPSRPQTGRTSLSSIPSLPDHRLERPLTRPLSTQSIAQTFTPLHEFLFIALLCSAQVTTQAALVGPLSILHILGPALHITNPGVLAWLIAGYSLTVGSFILLSGRMGDVWGYKNMIIFGNVWFGVWSFVGGVSVWCEGDGKSVLFIFSRVLAGIGPAILLPNSLGLLGATYHNGKRKNMVFSLFGACAPNGAILGAAFAALWTLVWWPWVFFTFAIAMFCLAGLSVFILPSVPVRPEMRNLTLKQKIAELDLLGATVGITAMILVNFAINQAPGFGWHQVYIYVILIVGVLLFPAFFYFEMHVAEKPLITFQALGSDVSFVLGCMACGWASFGIFIYYFFQFLELQRGLTPLLTIAQCTPMCVSGALAAICCGRIIGRVGPAWVMLISMLAFMTGNLLTATAPVQQTYWAQIFIAAIVMPWGMDMSFPAATLIISDRVKREHQGMGASLVNTVVNYSISIGVGIAGTVEVHVNNGGKTKADELLGYRAALYMAVGLAGLGVVIALTFVAKGFLRTGEKQSMDLEDKKAEDFGI</sequence>
<dbReference type="InterPro" id="IPR011701">
    <property type="entry name" value="MFS"/>
</dbReference>
<keyword evidence="3 6" id="KW-1133">Transmembrane helix</keyword>
<feature type="region of interest" description="Disordered" evidence="5">
    <location>
        <begin position="1"/>
        <end position="44"/>
    </location>
</feature>
<feature type="domain" description="Major facilitator superfamily (MFS) profile" evidence="7">
    <location>
        <begin position="67"/>
        <end position="533"/>
    </location>
</feature>
<dbReference type="InterPro" id="IPR020846">
    <property type="entry name" value="MFS_dom"/>
</dbReference>
<feature type="transmembrane region" description="Helical" evidence="6">
    <location>
        <begin position="373"/>
        <end position="397"/>
    </location>
</feature>
<dbReference type="PANTHER" id="PTHR42718:SF1">
    <property type="entry name" value="LOW AFFINITY AMMONIUM TRANSPORTER"/>
    <property type="match status" value="1"/>
</dbReference>
<protein>
    <recommendedName>
        <fullName evidence="7">Major facilitator superfamily (MFS) profile domain-containing protein</fullName>
    </recommendedName>
</protein>
<feature type="transmembrane region" description="Helical" evidence="6">
    <location>
        <begin position="509"/>
        <end position="534"/>
    </location>
</feature>
<feature type="transmembrane region" description="Helical" evidence="6">
    <location>
        <begin position="467"/>
        <end position="489"/>
    </location>
</feature>
<evidence type="ECO:0000259" key="7">
    <source>
        <dbReference type="PROSITE" id="PS50850"/>
    </source>
</evidence>
<gene>
    <name evidence="8" type="ORF">PDIGIT_LOCUS6163</name>
</gene>
<evidence type="ECO:0000256" key="4">
    <source>
        <dbReference type="ARBA" id="ARBA00023136"/>
    </source>
</evidence>
<feature type="transmembrane region" description="Helical" evidence="6">
    <location>
        <begin position="136"/>
        <end position="155"/>
    </location>
</feature>
<dbReference type="GO" id="GO:0022857">
    <property type="term" value="F:transmembrane transporter activity"/>
    <property type="evidence" value="ECO:0007669"/>
    <property type="project" value="InterPro"/>
</dbReference>
<comment type="subcellular location">
    <subcellularLocation>
        <location evidence="1">Membrane</location>
        <topology evidence="1">Multi-pass membrane protein</topology>
    </subcellularLocation>
</comment>
<dbReference type="CDD" id="cd17476">
    <property type="entry name" value="MFS_Amf1_MDR_like"/>
    <property type="match status" value="1"/>
</dbReference>
<feature type="transmembrane region" description="Helical" evidence="6">
    <location>
        <begin position="105"/>
        <end position="124"/>
    </location>
</feature>
<dbReference type="Pfam" id="PF07690">
    <property type="entry name" value="MFS_1"/>
    <property type="match status" value="1"/>
</dbReference>
<keyword evidence="2 6" id="KW-0812">Transmembrane</keyword>
<evidence type="ECO:0000256" key="5">
    <source>
        <dbReference type="SAM" id="MobiDB-lite"/>
    </source>
</evidence>
<feature type="transmembrane region" description="Helical" evidence="6">
    <location>
        <begin position="404"/>
        <end position="423"/>
    </location>
</feature>
<keyword evidence="4 6" id="KW-0472">Membrane</keyword>
<feature type="compositionally biased region" description="Polar residues" evidence="5">
    <location>
        <begin position="1"/>
        <end position="10"/>
    </location>
</feature>
<reference evidence="8" key="1">
    <citation type="submission" date="2023-01" db="EMBL/GenBank/DDBJ databases">
        <authorList>
            <person name="Van Ghelder C."/>
            <person name="Rancurel C."/>
        </authorList>
    </citation>
    <scope>NUCLEOTIDE SEQUENCE</scope>
    <source>
        <strain evidence="8">CNCM I-4278</strain>
    </source>
</reference>
<name>A0A9W4XUA6_9PLEO</name>
<evidence type="ECO:0000313" key="8">
    <source>
        <dbReference type="EMBL" id="CAI6333127.1"/>
    </source>
</evidence>
<dbReference type="AlphaFoldDB" id="A0A9W4XUA6"/>
<dbReference type="EMBL" id="CAOQHR010000004">
    <property type="protein sequence ID" value="CAI6333127.1"/>
    <property type="molecule type" value="Genomic_DNA"/>
</dbReference>
<dbReference type="InterPro" id="IPR036259">
    <property type="entry name" value="MFS_trans_sf"/>
</dbReference>
<feature type="transmembrane region" description="Helical" evidence="6">
    <location>
        <begin position="341"/>
        <end position="361"/>
    </location>
</feature>
<feature type="transmembrane region" description="Helical" evidence="6">
    <location>
        <begin position="167"/>
        <end position="188"/>
    </location>
</feature>
<evidence type="ECO:0000313" key="9">
    <source>
        <dbReference type="Proteomes" id="UP001152607"/>
    </source>
</evidence>
<proteinExistence type="predicted"/>
<dbReference type="OrthoDB" id="2428527at2759"/>
<evidence type="ECO:0000256" key="2">
    <source>
        <dbReference type="ARBA" id="ARBA00022692"/>
    </source>
</evidence>
<dbReference type="SUPFAM" id="SSF103473">
    <property type="entry name" value="MFS general substrate transporter"/>
    <property type="match status" value="1"/>
</dbReference>
<feature type="transmembrane region" description="Helical" evidence="6">
    <location>
        <begin position="429"/>
        <end position="455"/>
    </location>
</feature>
<feature type="transmembrane region" description="Helical" evidence="6">
    <location>
        <begin position="271"/>
        <end position="290"/>
    </location>
</feature>
<organism evidence="8 9">
    <name type="scientific">Periconia digitata</name>
    <dbReference type="NCBI Taxonomy" id="1303443"/>
    <lineage>
        <taxon>Eukaryota</taxon>
        <taxon>Fungi</taxon>
        <taxon>Dikarya</taxon>
        <taxon>Ascomycota</taxon>
        <taxon>Pezizomycotina</taxon>
        <taxon>Dothideomycetes</taxon>
        <taxon>Pleosporomycetidae</taxon>
        <taxon>Pleosporales</taxon>
        <taxon>Massarineae</taxon>
        <taxon>Periconiaceae</taxon>
        <taxon>Periconia</taxon>
    </lineage>
</organism>
<evidence type="ECO:0000256" key="1">
    <source>
        <dbReference type="ARBA" id="ARBA00004141"/>
    </source>
</evidence>
<comment type="caution">
    <text evidence="8">The sequence shown here is derived from an EMBL/GenBank/DDBJ whole genome shotgun (WGS) entry which is preliminary data.</text>
</comment>
<dbReference type="PROSITE" id="PS50850">
    <property type="entry name" value="MFS"/>
    <property type="match status" value="1"/>
</dbReference>
<dbReference type="Proteomes" id="UP001152607">
    <property type="component" value="Unassembled WGS sequence"/>
</dbReference>
<evidence type="ECO:0000256" key="3">
    <source>
        <dbReference type="ARBA" id="ARBA00022989"/>
    </source>
</evidence>
<feature type="transmembrane region" description="Helical" evidence="6">
    <location>
        <begin position="227"/>
        <end position="250"/>
    </location>
</feature>
<feature type="transmembrane region" description="Helical" evidence="6">
    <location>
        <begin position="67"/>
        <end position="93"/>
    </location>
</feature>
<feature type="transmembrane region" description="Helical" evidence="6">
    <location>
        <begin position="200"/>
        <end position="221"/>
    </location>
</feature>
<dbReference type="GO" id="GO:0016020">
    <property type="term" value="C:membrane"/>
    <property type="evidence" value="ECO:0007669"/>
    <property type="project" value="UniProtKB-SubCell"/>
</dbReference>
<dbReference type="PANTHER" id="PTHR42718">
    <property type="entry name" value="MAJOR FACILITATOR SUPERFAMILY MULTIDRUG TRANSPORTER MFSC"/>
    <property type="match status" value="1"/>
</dbReference>
<accession>A0A9W4XUA6</accession>
<dbReference type="Gene3D" id="1.20.1250.20">
    <property type="entry name" value="MFS general substrate transporter like domains"/>
    <property type="match status" value="2"/>
</dbReference>
<feature type="compositionally biased region" description="Polar residues" evidence="5">
    <location>
        <begin position="26"/>
        <end position="37"/>
    </location>
</feature>